<feature type="region of interest" description="Disordered" evidence="1">
    <location>
        <begin position="1"/>
        <end position="43"/>
    </location>
</feature>
<comment type="caution">
    <text evidence="2">The sequence shown here is derived from an EMBL/GenBank/DDBJ whole genome shotgun (WGS) entry which is preliminary data.</text>
</comment>
<dbReference type="EMBL" id="LJGW01000253">
    <property type="protein sequence ID" value="OEV11032.1"/>
    <property type="molecule type" value="Genomic_DNA"/>
</dbReference>
<evidence type="ECO:0000313" key="2">
    <source>
        <dbReference type="EMBL" id="OEV11032.1"/>
    </source>
</evidence>
<accession>A0A1E7L4C3</accession>
<dbReference type="Proteomes" id="UP000176005">
    <property type="component" value="Unassembled WGS sequence"/>
</dbReference>
<name>A0A1E7L4C3_9ACTN</name>
<gene>
    <name evidence="2" type="ORF">AN218_14850</name>
</gene>
<reference evidence="2 3" key="1">
    <citation type="journal article" date="2016" name="Front. Microbiol.">
        <title>Comparative Genomics Analysis of Streptomyces Species Reveals Their Adaptation to the Marine Environment and Their Diversity at the Genomic Level.</title>
        <authorList>
            <person name="Tian X."/>
            <person name="Zhang Z."/>
            <person name="Yang T."/>
            <person name="Chen M."/>
            <person name="Li J."/>
            <person name="Chen F."/>
            <person name="Yang J."/>
            <person name="Li W."/>
            <person name="Zhang B."/>
            <person name="Zhang Z."/>
            <person name="Wu J."/>
            <person name="Zhang C."/>
            <person name="Long L."/>
            <person name="Xiao J."/>
        </authorList>
    </citation>
    <scope>NUCLEOTIDE SEQUENCE [LARGE SCALE GENOMIC DNA]</scope>
    <source>
        <strain evidence="2 3">SCSIO 10429</strain>
    </source>
</reference>
<sequence>MPRGATPRNSAGESPVARDVSFSDFSVSGRDRTPLRPPRGRGGGCDVLVLDADAGLALLRRPGVRTGPVAYDGESGCVQFLVPEGSAEELPGLLQWLEWGGIELGLTGRAAYDPREAAVWLRPPEPGREADRVDLVRLVSAAATECHRARLRSAARKYRGQPLAFS</sequence>
<proteinExistence type="predicted"/>
<protein>
    <recommendedName>
        <fullName evidence="4">DNA primase/polymerase bifunctional N-terminal domain-containing protein</fullName>
    </recommendedName>
</protein>
<keyword evidence="3" id="KW-1185">Reference proteome</keyword>
<evidence type="ECO:0008006" key="4">
    <source>
        <dbReference type="Google" id="ProtNLM"/>
    </source>
</evidence>
<evidence type="ECO:0000313" key="3">
    <source>
        <dbReference type="Proteomes" id="UP000176005"/>
    </source>
</evidence>
<dbReference type="AlphaFoldDB" id="A0A1E7L4C3"/>
<evidence type="ECO:0000256" key="1">
    <source>
        <dbReference type="SAM" id="MobiDB-lite"/>
    </source>
</evidence>
<organism evidence="2 3">
    <name type="scientific">Streptomyces nanshensis</name>
    <dbReference type="NCBI Taxonomy" id="518642"/>
    <lineage>
        <taxon>Bacteria</taxon>
        <taxon>Bacillati</taxon>
        <taxon>Actinomycetota</taxon>
        <taxon>Actinomycetes</taxon>
        <taxon>Kitasatosporales</taxon>
        <taxon>Streptomycetaceae</taxon>
        <taxon>Streptomyces</taxon>
    </lineage>
</organism>